<dbReference type="GO" id="GO:0005737">
    <property type="term" value="C:cytoplasm"/>
    <property type="evidence" value="ECO:0007669"/>
    <property type="project" value="UniProtKB-SubCell"/>
</dbReference>
<organism evidence="9 10">
    <name type="scientific">Helicobacter cappadocius</name>
    <dbReference type="NCBI Taxonomy" id="3063998"/>
    <lineage>
        <taxon>Bacteria</taxon>
        <taxon>Pseudomonadati</taxon>
        <taxon>Campylobacterota</taxon>
        <taxon>Epsilonproteobacteria</taxon>
        <taxon>Campylobacterales</taxon>
        <taxon>Helicobacteraceae</taxon>
        <taxon>Helicobacter</taxon>
    </lineage>
</organism>
<keyword evidence="11" id="KW-1185">Reference proteome</keyword>
<dbReference type="NCBIfam" id="TIGR00043">
    <property type="entry name" value="rRNA maturation RNase YbeY"/>
    <property type="match status" value="1"/>
</dbReference>
<dbReference type="GO" id="GO:0008270">
    <property type="term" value="F:zinc ion binding"/>
    <property type="evidence" value="ECO:0007669"/>
    <property type="project" value="UniProtKB-UniRule"/>
</dbReference>
<keyword evidence="6 7" id="KW-0862">Zinc</keyword>
<dbReference type="Proteomes" id="UP001177258">
    <property type="component" value="Unassembled WGS sequence"/>
</dbReference>
<dbReference type="PANTHER" id="PTHR46986">
    <property type="entry name" value="ENDORIBONUCLEASE YBEY, CHLOROPLASTIC"/>
    <property type="match status" value="1"/>
</dbReference>
<comment type="cofactor">
    <cofactor evidence="7">
        <name>Zn(2+)</name>
        <dbReference type="ChEBI" id="CHEBI:29105"/>
    </cofactor>
    <text evidence="7">Binds 1 zinc ion.</text>
</comment>
<feature type="binding site" evidence="7">
    <location>
        <position position="107"/>
    </location>
    <ligand>
        <name>Zn(2+)</name>
        <dbReference type="ChEBI" id="CHEBI:29105"/>
        <note>catalytic</note>
    </ligand>
</feature>
<evidence type="ECO:0000313" key="8">
    <source>
        <dbReference type="EMBL" id="MDO7252529.1"/>
    </source>
</evidence>
<comment type="similarity">
    <text evidence="1 7">Belongs to the endoribonuclease YbeY family.</text>
</comment>
<dbReference type="SUPFAM" id="SSF55486">
    <property type="entry name" value="Metalloproteases ('zincins'), catalytic domain"/>
    <property type="match status" value="1"/>
</dbReference>
<comment type="caution">
    <text evidence="9">The sequence shown here is derived from an EMBL/GenBank/DDBJ whole genome shotgun (WGS) entry which is preliminary data.</text>
</comment>
<keyword evidence="3 7" id="KW-0479">Metal-binding</keyword>
<evidence type="ECO:0000256" key="3">
    <source>
        <dbReference type="ARBA" id="ARBA00022723"/>
    </source>
</evidence>
<dbReference type="GO" id="GO:0004521">
    <property type="term" value="F:RNA endonuclease activity"/>
    <property type="evidence" value="ECO:0007669"/>
    <property type="project" value="UniProtKB-UniRule"/>
</dbReference>
<keyword evidence="2 7" id="KW-0540">Nuclease</keyword>
<evidence type="ECO:0000313" key="11">
    <source>
        <dbReference type="Proteomes" id="UP001240777"/>
    </source>
</evidence>
<evidence type="ECO:0000313" key="9">
    <source>
        <dbReference type="EMBL" id="MDP2538396.1"/>
    </source>
</evidence>
<name>A0AA90PIE4_9HELI</name>
<evidence type="ECO:0000313" key="10">
    <source>
        <dbReference type="Proteomes" id="UP001177258"/>
    </source>
</evidence>
<keyword evidence="5 7" id="KW-0378">Hydrolase</keyword>
<dbReference type="EMBL" id="JAUPEV010000001">
    <property type="protein sequence ID" value="MDO7252529.1"/>
    <property type="molecule type" value="Genomic_DNA"/>
</dbReference>
<dbReference type="HAMAP" id="MF_00009">
    <property type="entry name" value="Endoribonucl_YbeY"/>
    <property type="match status" value="1"/>
</dbReference>
<evidence type="ECO:0000256" key="7">
    <source>
        <dbReference type="HAMAP-Rule" id="MF_00009"/>
    </source>
</evidence>
<comment type="function">
    <text evidence="7">Single strand-specific metallo-endoribonuclease involved in late-stage 70S ribosome quality control and in maturation of the 3' terminus of the 16S rRNA.</text>
</comment>
<dbReference type="PANTHER" id="PTHR46986:SF1">
    <property type="entry name" value="ENDORIBONUCLEASE YBEY, CHLOROPLASTIC"/>
    <property type="match status" value="1"/>
</dbReference>
<evidence type="ECO:0000256" key="4">
    <source>
        <dbReference type="ARBA" id="ARBA00022759"/>
    </source>
</evidence>
<dbReference type="RefSeq" id="WP_305516369.1">
    <property type="nucleotide sequence ID" value="NZ_JAUPEV010000001.1"/>
</dbReference>
<protein>
    <recommendedName>
        <fullName evidence="7">Endoribonuclease YbeY</fullName>
        <ecNumber evidence="7">3.1.-.-</ecNumber>
    </recommendedName>
</protein>
<dbReference type="PROSITE" id="PS01306">
    <property type="entry name" value="UPF0054"/>
    <property type="match status" value="1"/>
</dbReference>
<feature type="binding site" evidence="7">
    <location>
        <position position="103"/>
    </location>
    <ligand>
        <name>Zn(2+)</name>
        <dbReference type="ChEBI" id="CHEBI:29105"/>
        <note>catalytic</note>
    </ligand>
</feature>
<reference evidence="8" key="2">
    <citation type="submission" date="2023-07" db="EMBL/GenBank/DDBJ databases">
        <authorList>
            <person name="Aydin F."/>
            <person name="Tarhane S."/>
            <person name="Saticioglu I.B."/>
            <person name="Karakaya E."/>
            <person name="Abay S."/>
            <person name="Guran O."/>
            <person name="Bozkurt E."/>
            <person name="Uzum N."/>
            <person name="Olgun K."/>
            <person name="Jablonski D."/>
        </authorList>
    </citation>
    <scope>NUCLEOTIDE SEQUENCE</scope>
    <source>
        <strain evidence="8">Faydin-H75</strain>
    </source>
</reference>
<sequence length="142" mass="16045">MLEINNETNICFDISILERIAESLTPKNIELILTDNEGIKELNIAFRSKDSTTDVLSFPFDDMGIIDGKLPLGSVVINLQMAKTISEELKHSLESEVALLFIHGGLHLLGYDHEKDNGEHRAKEQQLMELFNLPKSLIDRNQ</sequence>
<gene>
    <name evidence="7 9" type="primary">ybeY</name>
    <name evidence="8" type="ORF">Q5I04_01160</name>
    <name evidence="9" type="ORF">Q5I06_01160</name>
</gene>
<feature type="binding site" evidence="7">
    <location>
        <position position="113"/>
    </location>
    <ligand>
        <name>Zn(2+)</name>
        <dbReference type="ChEBI" id="CHEBI:29105"/>
        <note>catalytic</note>
    </ligand>
</feature>
<dbReference type="InterPro" id="IPR002036">
    <property type="entry name" value="YbeY"/>
</dbReference>
<keyword evidence="7" id="KW-0698">rRNA processing</keyword>
<dbReference type="GO" id="GO:0006364">
    <property type="term" value="P:rRNA processing"/>
    <property type="evidence" value="ECO:0007669"/>
    <property type="project" value="UniProtKB-UniRule"/>
</dbReference>
<proteinExistence type="inferred from homology"/>
<evidence type="ECO:0000256" key="5">
    <source>
        <dbReference type="ARBA" id="ARBA00022801"/>
    </source>
</evidence>
<evidence type="ECO:0000256" key="1">
    <source>
        <dbReference type="ARBA" id="ARBA00010875"/>
    </source>
</evidence>
<evidence type="ECO:0000256" key="2">
    <source>
        <dbReference type="ARBA" id="ARBA00022722"/>
    </source>
</evidence>
<dbReference type="EC" id="3.1.-.-" evidence="7"/>
<comment type="subcellular location">
    <subcellularLocation>
        <location evidence="7">Cytoplasm</location>
    </subcellularLocation>
</comment>
<dbReference type="InterPro" id="IPR020549">
    <property type="entry name" value="YbeY_CS"/>
</dbReference>
<keyword evidence="4 7" id="KW-0255">Endonuclease</keyword>
<dbReference type="EMBL" id="JAUYZK010000001">
    <property type="protein sequence ID" value="MDP2538396.1"/>
    <property type="molecule type" value="Genomic_DNA"/>
</dbReference>
<evidence type="ECO:0000256" key="6">
    <source>
        <dbReference type="ARBA" id="ARBA00022833"/>
    </source>
</evidence>
<dbReference type="Gene3D" id="3.40.390.30">
    <property type="entry name" value="Metalloproteases ('zincins'), catalytic domain"/>
    <property type="match status" value="1"/>
</dbReference>
<dbReference type="GO" id="GO:0004222">
    <property type="term" value="F:metalloendopeptidase activity"/>
    <property type="evidence" value="ECO:0007669"/>
    <property type="project" value="InterPro"/>
</dbReference>
<reference evidence="9 11" key="1">
    <citation type="submission" date="2023-07" db="EMBL/GenBank/DDBJ databases">
        <title>Unpublished Manusciprt.</title>
        <authorList>
            <person name="Aydin F."/>
            <person name="Tarhane S."/>
            <person name="Saticioglu I.B."/>
            <person name="Karakaya E."/>
            <person name="Abay S."/>
            <person name="Guran O."/>
            <person name="Bozkurt E."/>
            <person name="Uzum N."/>
            <person name="Olgun K."/>
            <person name="Jablonski D."/>
        </authorList>
    </citation>
    <scope>NUCLEOTIDE SEQUENCE</scope>
    <source>
        <strain evidence="11">faydin-H75</strain>
        <strain evidence="9">Faydin-H76</strain>
    </source>
</reference>
<keyword evidence="7" id="KW-0963">Cytoplasm</keyword>
<keyword evidence="7" id="KW-0690">Ribosome biogenesis</keyword>
<reference evidence="8 10" key="3">
    <citation type="journal article" date="2024" name="Syst. Appl. Microbiol.">
        <title>Helicobacter cappadocius sp. nov., from lizards: The first psychrotrophic Helicobacter species.</title>
        <authorList>
            <person name="Aydin F."/>
            <person name="Tarhane S."/>
            <person name="Karakaya E."/>
            <person name="Abay S."/>
            <person name="Kayman T."/>
            <person name="Guran O."/>
            <person name="Bozkurt E."/>
            <person name="Uzum N."/>
            <person name="Avci A."/>
            <person name="Olgun K."/>
            <person name="Jablonski D."/>
            <person name="Guran C."/>
            <person name="Burcin Saticioglu I."/>
        </authorList>
    </citation>
    <scope>NUCLEOTIDE SEQUENCE [LARGE SCALE GENOMIC DNA]</scope>
    <source>
        <strain evidence="8">Faydin-H75</strain>
        <strain evidence="10">faydin-H76</strain>
    </source>
</reference>
<accession>A0AA90PIE4</accession>
<dbReference type="AlphaFoldDB" id="A0AA90PIE4"/>
<dbReference type="Pfam" id="PF02130">
    <property type="entry name" value="YbeY"/>
    <property type="match status" value="1"/>
</dbReference>
<dbReference type="Proteomes" id="UP001240777">
    <property type="component" value="Unassembled WGS sequence"/>
</dbReference>
<dbReference type="InterPro" id="IPR023091">
    <property type="entry name" value="MetalPrtase_cat_dom_sf_prd"/>
</dbReference>